<organism evidence="4 5">
    <name type="scientific">Corallococcus terminator</name>
    <dbReference type="NCBI Taxonomy" id="2316733"/>
    <lineage>
        <taxon>Bacteria</taxon>
        <taxon>Pseudomonadati</taxon>
        <taxon>Myxococcota</taxon>
        <taxon>Myxococcia</taxon>
        <taxon>Myxococcales</taxon>
        <taxon>Cystobacterineae</taxon>
        <taxon>Myxococcaceae</taxon>
        <taxon>Corallococcus</taxon>
    </lineage>
</organism>
<name>A0A3A8I751_9BACT</name>
<protein>
    <recommendedName>
        <fullName evidence="3">PNPLA domain-containing protein</fullName>
    </recommendedName>
</protein>
<dbReference type="Proteomes" id="UP000268094">
    <property type="component" value="Unassembled WGS sequence"/>
</dbReference>
<dbReference type="PANTHER" id="PTHR24138:SF10">
    <property type="entry name" value="PHOSPHOLIPASE A2"/>
    <property type="match status" value="1"/>
</dbReference>
<evidence type="ECO:0000256" key="2">
    <source>
        <dbReference type="PROSITE-ProRule" id="PRU01161"/>
    </source>
</evidence>
<dbReference type="EMBL" id="RAVZ01000264">
    <property type="protein sequence ID" value="RKG78388.1"/>
    <property type="molecule type" value="Genomic_DNA"/>
</dbReference>
<proteinExistence type="predicted"/>
<dbReference type="AlphaFoldDB" id="A0A3A8I751"/>
<dbReference type="InterPro" id="IPR016035">
    <property type="entry name" value="Acyl_Trfase/lysoPLipase"/>
</dbReference>
<comment type="caution">
    <text evidence="2">Lacks conserved residue(s) required for the propagation of feature annotation.</text>
</comment>
<gene>
    <name evidence="4" type="ORF">D7V88_29880</name>
</gene>
<feature type="active site" description="Proton acceptor" evidence="2">
    <location>
        <position position="185"/>
    </location>
</feature>
<comment type="caution">
    <text evidence="4">The sequence shown here is derived from an EMBL/GenBank/DDBJ whole genome shotgun (WGS) entry which is preliminary data.</text>
</comment>
<sequence>MTTKRPKAILTMDGGGPNNLLTTLLLQRIENARPGFLKGIDVISGTSSGSVTTLILGASEDRVAGINQAVSVMKDSTSTIGPHPLPQALLGLTGTAPFICNNQAQEYFGNLFQGLTMKDLHLPTIIPAFQLDNQAQLEANRAWRPVLLHNLESIPSATPDLLVVDAYLRTTAVPIMMPPYQGFIDGGYFADNPAMAALALVVEQARRATGRSRRNAMGDVMILSVGTGRNPLYLETTKESEPWGYLKWLLDPANPFAALTAVFDGSQEFVDYLCESLLEPEAYFRLDPPLSVQIPSRDALALEKHQHRSLLDKLEDIAMAVPLGPVLAWLDQAQWCRT</sequence>
<dbReference type="PANTHER" id="PTHR24138">
    <property type="entry name" value="INTRACELLLAR PHOSPHOLIPASE A FAMILY"/>
    <property type="match status" value="1"/>
</dbReference>
<dbReference type="Pfam" id="PF01734">
    <property type="entry name" value="Patatin"/>
    <property type="match status" value="1"/>
</dbReference>
<accession>A0A3A8I751</accession>
<evidence type="ECO:0000313" key="5">
    <source>
        <dbReference type="Proteomes" id="UP000268094"/>
    </source>
</evidence>
<keyword evidence="5" id="KW-1185">Reference proteome</keyword>
<feature type="active site" description="Nucleophile" evidence="2">
    <location>
        <position position="47"/>
    </location>
</feature>
<dbReference type="Gene3D" id="3.40.1090.10">
    <property type="entry name" value="Cytosolic phospholipase A2 catalytic domain"/>
    <property type="match status" value="1"/>
</dbReference>
<evidence type="ECO:0000313" key="4">
    <source>
        <dbReference type="EMBL" id="RKG78388.1"/>
    </source>
</evidence>
<dbReference type="InterPro" id="IPR047156">
    <property type="entry name" value="Teg/CotR/CapV-like"/>
</dbReference>
<dbReference type="InterPro" id="IPR002641">
    <property type="entry name" value="PNPLA_dom"/>
</dbReference>
<dbReference type="SUPFAM" id="SSF52151">
    <property type="entry name" value="FabD/lysophospholipase-like"/>
    <property type="match status" value="1"/>
</dbReference>
<keyword evidence="2" id="KW-0442">Lipid degradation</keyword>
<evidence type="ECO:0000259" key="3">
    <source>
        <dbReference type="PROSITE" id="PS51635"/>
    </source>
</evidence>
<keyword evidence="2" id="KW-0378">Hydrolase</keyword>
<dbReference type="RefSeq" id="WP_120544023.1">
    <property type="nucleotide sequence ID" value="NZ_RAVZ01000264.1"/>
</dbReference>
<reference evidence="5" key="1">
    <citation type="submission" date="2018-09" db="EMBL/GenBank/DDBJ databases">
        <authorList>
            <person name="Livingstone P.G."/>
            <person name="Whitworth D.E."/>
        </authorList>
    </citation>
    <scope>NUCLEOTIDE SEQUENCE [LARGE SCALE GENOMIC DNA]</scope>
    <source>
        <strain evidence="5">CA054A</strain>
    </source>
</reference>
<dbReference type="OrthoDB" id="9807112at2"/>
<dbReference type="GO" id="GO:0016787">
    <property type="term" value="F:hydrolase activity"/>
    <property type="evidence" value="ECO:0007669"/>
    <property type="project" value="UniProtKB-UniRule"/>
</dbReference>
<feature type="domain" description="PNPLA" evidence="3">
    <location>
        <begin position="10"/>
        <end position="198"/>
    </location>
</feature>
<feature type="short sequence motif" description="GXSXG" evidence="2">
    <location>
        <begin position="45"/>
        <end position="49"/>
    </location>
</feature>
<feature type="short sequence motif" description="DGA/G" evidence="2">
    <location>
        <begin position="185"/>
        <end position="187"/>
    </location>
</feature>
<dbReference type="GO" id="GO:0016042">
    <property type="term" value="P:lipid catabolic process"/>
    <property type="evidence" value="ECO:0007669"/>
    <property type="project" value="UniProtKB-UniRule"/>
</dbReference>
<dbReference type="PROSITE" id="PS51635">
    <property type="entry name" value="PNPLA"/>
    <property type="match status" value="1"/>
</dbReference>
<evidence type="ECO:0000256" key="1">
    <source>
        <dbReference type="ARBA" id="ARBA00023098"/>
    </source>
</evidence>
<keyword evidence="1 2" id="KW-0443">Lipid metabolism</keyword>